<comment type="caution">
    <text evidence="7">The sequence shown here is derived from an EMBL/GenBank/DDBJ whole genome shotgun (WGS) entry which is preliminary data.</text>
</comment>
<comment type="similarity">
    <text evidence="1 4">Belongs to the tRNA pseudouridine synthase TruA family.</text>
</comment>
<dbReference type="FunFam" id="3.30.70.660:FF:000010">
    <property type="entry name" value="tRNA pseudouridine synthase"/>
    <property type="match status" value="1"/>
</dbReference>
<dbReference type="GO" id="GO:0003723">
    <property type="term" value="F:RNA binding"/>
    <property type="evidence" value="ECO:0007669"/>
    <property type="project" value="InterPro"/>
</dbReference>
<dbReference type="InterPro" id="IPR020103">
    <property type="entry name" value="PsdUridine_synth_cat_dom_sf"/>
</dbReference>
<keyword evidence="8" id="KW-1185">Reference proteome</keyword>
<dbReference type="InterPro" id="IPR020095">
    <property type="entry name" value="PsdUridine_synth_TruA_C"/>
</dbReference>
<dbReference type="Proteomes" id="UP000554482">
    <property type="component" value="Unassembled WGS sequence"/>
</dbReference>
<feature type="domain" description="Pseudouridine synthase I TruA alpha/beta" evidence="6">
    <location>
        <begin position="112"/>
        <end position="220"/>
    </location>
</feature>
<evidence type="ECO:0000313" key="7">
    <source>
        <dbReference type="EMBL" id="KAF5196395.1"/>
    </source>
</evidence>
<comment type="catalytic activity">
    <reaction evidence="4">
        <text>uridine(38/39/40) in tRNA = pseudouridine(38/39/40) in tRNA</text>
        <dbReference type="Rhea" id="RHEA:22376"/>
        <dbReference type="Rhea" id="RHEA-COMP:10085"/>
        <dbReference type="Rhea" id="RHEA-COMP:10087"/>
        <dbReference type="ChEBI" id="CHEBI:65314"/>
        <dbReference type="ChEBI" id="CHEBI:65315"/>
        <dbReference type="EC" id="5.4.99.12"/>
    </reaction>
</comment>
<keyword evidence="3 4" id="KW-0413">Isomerase</keyword>
<dbReference type="OrthoDB" id="25767at2759"/>
<evidence type="ECO:0000256" key="1">
    <source>
        <dbReference type="ARBA" id="ARBA00009375"/>
    </source>
</evidence>
<evidence type="ECO:0000256" key="3">
    <source>
        <dbReference type="ARBA" id="ARBA00023235"/>
    </source>
</evidence>
<dbReference type="Pfam" id="PF01416">
    <property type="entry name" value="PseudoU_synth_1"/>
    <property type="match status" value="1"/>
</dbReference>
<feature type="region of interest" description="Disordered" evidence="5">
    <location>
        <begin position="266"/>
        <end position="302"/>
    </location>
</feature>
<keyword evidence="2 4" id="KW-0819">tRNA processing</keyword>
<evidence type="ECO:0000313" key="8">
    <source>
        <dbReference type="Proteomes" id="UP000554482"/>
    </source>
</evidence>
<dbReference type="PANTHER" id="PTHR11142:SF5">
    <property type="entry name" value="TRNA PSEUDOURIDINE(38_39) SYNTHASE"/>
    <property type="match status" value="1"/>
</dbReference>
<feature type="region of interest" description="Disordered" evidence="5">
    <location>
        <begin position="1"/>
        <end position="30"/>
    </location>
</feature>
<dbReference type="InterPro" id="IPR020097">
    <property type="entry name" value="PsdUridine_synth_TruA_a/b_dom"/>
</dbReference>
<dbReference type="GO" id="GO:0005737">
    <property type="term" value="C:cytoplasm"/>
    <property type="evidence" value="ECO:0007669"/>
    <property type="project" value="TreeGrafter"/>
</dbReference>
<name>A0A7J6WIX6_THATH</name>
<evidence type="ECO:0000259" key="6">
    <source>
        <dbReference type="Pfam" id="PF01416"/>
    </source>
</evidence>
<evidence type="ECO:0000256" key="2">
    <source>
        <dbReference type="ARBA" id="ARBA00022694"/>
    </source>
</evidence>
<sequence length="302" mass="34816">MEAEEDSFANDNMIAEDTGSEQAVSDDFENVSRVQETQDARMELNFTLACVGKDMGIEVERGAVSALNFLRACNNQIRQENLFMFSCLSRTYKYLFWRENLNLAEMEIAGMKFVGEHDFRNFCKMDAANVHNYRRHITSFEFSRCNSRSEGDELWAMTINGSAFLWHQIRCMVAVLFMIGHGLELPSVIDELLDTNRTPRKPQYVMASELPLILQSCEFERLRYICSPDAGQSLREHLKNEIRHYELQAAIFQEALLSCSHTIKDRSPSSHVKKKAAHIPLMSRPTEPSYEERQAKHKARTV</sequence>
<organism evidence="7 8">
    <name type="scientific">Thalictrum thalictroides</name>
    <name type="common">Rue-anemone</name>
    <name type="synonym">Anemone thalictroides</name>
    <dbReference type="NCBI Taxonomy" id="46969"/>
    <lineage>
        <taxon>Eukaryota</taxon>
        <taxon>Viridiplantae</taxon>
        <taxon>Streptophyta</taxon>
        <taxon>Embryophyta</taxon>
        <taxon>Tracheophyta</taxon>
        <taxon>Spermatophyta</taxon>
        <taxon>Magnoliopsida</taxon>
        <taxon>Ranunculales</taxon>
        <taxon>Ranunculaceae</taxon>
        <taxon>Thalictroideae</taxon>
        <taxon>Thalictrum</taxon>
    </lineage>
</organism>
<dbReference type="PANTHER" id="PTHR11142">
    <property type="entry name" value="PSEUDOURIDYLATE SYNTHASE"/>
    <property type="match status" value="1"/>
</dbReference>
<reference evidence="7 8" key="1">
    <citation type="submission" date="2020-06" db="EMBL/GenBank/DDBJ databases">
        <title>Transcriptomic and genomic resources for Thalictrum thalictroides and T. hernandezii: Facilitating candidate gene discovery in an emerging model plant lineage.</title>
        <authorList>
            <person name="Arias T."/>
            <person name="Riano-Pachon D.M."/>
            <person name="Di Stilio V.S."/>
        </authorList>
    </citation>
    <scope>NUCLEOTIDE SEQUENCE [LARGE SCALE GENOMIC DNA]</scope>
    <source>
        <strain evidence="8">cv. WT478/WT964</strain>
        <tissue evidence="7">Leaves</tissue>
    </source>
</reference>
<dbReference type="GO" id="GO:1990481">
    <property type="term" value="P:mRNA pseudouridine synthesis"/>
    <property type="evidence" value="ECO:0007669"/>
    <property type="project" value="TreeGrafter"/>
</dbReference>
<accession>A0A7J6WIX6</accession>
<dbReference type="AlphaFoldDB" id="A0A7J6WIX6"/>
<evidence type="ECO:0000256" key="4">
    <source>
        <dbReference type="RuleBase" id="RU003792"/>
    </source>
</evidence>
<dbReference type="Gene3D" id="3.30.70.660">
    <property type="entry name" value="Pseudouridine synthase I, catalytic domain, C-terminal subdomain"/>
    <property type="match status" value="1"/>
</dbReference>
<dbReference type="SUPFAM" id="SSF55120">
    <property type="entry name" value="Pseudouridine synthase"/>
    <property type="match status" value="1"/>
</dbReference>
<dbReference type="GO" id="GO:0005634">
    <property type="term" value="C:nucleus"/>
    <property type="evidence" value="ECO:0007669"/>
    <property type="project" value="TreeGrafter"/>
</dbReference>
<gene>
    <name evidence="7" type="ORF">FRX31_014018</name>
</gene>
<dbReference type="InterPro" id="IPR001406">
    <property type="entry name" value="PsdUridine_synth_TruA"/>
</dbReference>
<dbReference type="EC" id="5.4.99.12" evidence="4"/>
<dbReference type="EMBL" id="JABWDY010016050">
    <property type="protein sequence ID" value="KAF5196395.1"/>
    <property type="molecule type" value="Genomic_DNA"/>
</dbReference>
<proteinExistence type="inferred from homology"/>
<protein>
    <recommendedName>
        <fullName evidence="4">tRNA pseudouridine synthase</fullName>
        <ecNumber evidence="4">5.4.99.12</ecNumber>
    </recommendedName>
</protein>
<dbReference type="GO" id="GO:0031119">
    <property type="term" value="P:tRNA pseudouridine synthesis"/>
    <property type="evidence" value="ECO:0007669"/>
    <property type="project" value="TreeGrafter"/>
</dbReference>
<dbReference type="GO" id="GO:0160147">
    <property type="term" value="F:tRNA pseudouridine(38-40) synthase activity"/>
    <property type="evidence" value="ECO:0007669"/>
    <property type="project" value="UniProtKB-EC"/>
</dbReference>
<evidence type="ECO:0000256" key="5">
    <source>
        <dbReference type="SAM" id="MobiDB-lite"/>
    </source>
</evidence>